<name>A0ABX7ZKY5_9RALS</name>
<feature type="region of interest" description="Disordered" evidence="1">
    <location>
        <begin position="304"/>
        <end position="324"/>
    </location>
</feature>
<dbReference type="RefSeq" id="WP_211905661.1">
    <property type="nucleotide sequence ID" value="NZ_CP046730.1"/>
</dbReference>
<keyword evidence="2" id="KW-0614">Plasmid</keyword>
<feature type="compositionally biased region" description="Gly residues" evidence="1">
    <location>
        <begin position="384"/>
        <end position="424"/>
    </location>
</feature>
<evidence type="ECO:0000256" key="1">
    <source>
        <dbReference type="SAM" id="MobiDB-lite"/>
    </source>
</evidence>
<feature type="compositionally biased region" description="Gly residues" evidence="1">
    <location>
        <begin position="447"/>
        <end position="461"/>
    </location>
</feature>
<accession>A0ABX7ZKY5</accession>
<organism evidence="2 3">
    <name type="scientific">Ralstonia syzygii</name>
    <dbReference type="NCBI Taxonomy" id="28097"/>
    <lineage>
        <taxon>Bacteria</taxon>
        <taxon>Pseudomonadati</taxon>
        <taxon>Pseudomonadota</taxon>
        <taxon>Betaproteobacteria</taxon>
        <taxon>Burkholderiales</taxon>
        <taxon>Burkholderiaceae</taxon>
        <taxon>Ralstonia</taxon>
        <taxon>Ralstonia solanacearum species complex</taxon>
    </lineage>
</organism>
<feature type="region of interest" description="Disordered" evidence="1">
    <location>
        <begin position="447"/>
        <end position="513"/>
    </location>
</feature>
<evidence type="ECO:0000313" key="2">
    <source>
        <dbReference type="EMBL" id="QUP55653.1"/>
    </source>
</evidence>
<dbReference type="PRINTS" id="PR01228">
    <property type="entry name" value="EGGSHELL"/>
</dbReference>
<feature type="region of interest" description="Disordered" evidence="1">
    <location>
        <begin position="351"/>
        <end position="424"/>
    </location>
</feature>
<protein>
    <recommendedName>
        <fullName evidence="4">Minor tail protein</fullName>
    </recommendedName>
</protein>
<gene>
    <name evidence="2" type="ORF">GO998_17970</name>
</gene>
<reference evidence="2 3" key="1">
    <citation type="journal article" date="2021" name="Phytopathology">
        <title>Complete genome sequence of Ralstonia syzygii subsp. indonesiensis strain LLRS-1, isolated from wilted tobacco in China.</title>
        <authorList>
            <person name="Lu C.H."/>
            <person name="Li J.Y."/>
            <person name="Mi M.G."/>
            <person name="Lin Z.L."/>
            <person name="Jiang N."/>
            <person name="Gai X."/>
            <person name="Ma J.H."/>
            <person name="Lei L.P."/>
            <person name="Xia Z.Y."/>
        </authorList>
    </citation>
    <scope>NUCLEOTIDE SEQUENCE [LARGE SCALE GENOMIC DNA]</scope>
    <source>
        <strain evidence="2 3">LLRS-1</strain>
    </source>
</reference>
<evidence type="ECO:0000313" key="3">
    <source>
        <dbReference type="Proteomes" id="UP000677898"/>
    </source>
</evidence>
<dbReference type="Proteomes" id="UP000677898">
    <property type="component" value="Plasmid pLLRS-1"/>
</dbReference>
<evidence type="ECO:0008006" key="4">
    <source>
        <dbReference type="Google" id="ProtNLM"/>
    </source>
</evidence>
<dbReference type="EMBL" id="CP046730">
    <property type="protein sequence ID" value="QUP55653.1"/>
    <property type="molecule type" value="Genomic_DNA"/>
</dbReference>
<keyword evidence="3" id="KW-1185">Reference proteome</keyword>
<geneLocation type="plasmid" evidence="2 3">
    <name>pLLRS-1</name>
</geneLocation>
<sequence length="513" mass="50289">MSVDWTKNINSLNYYQGEWWCTKNDYAVNLTVGLDGFKNAAVPLGGRWPVLLGTAFAEGITTCYIDPNQPNGWWITNQTGAIQVSPDGRTVLTPTTSIVSAFPGLRLLSTNAVDFTSGFDSMNYSDGVWWFTNQGWVAKLSTNFMSVVAQPAQLTDVFPVFLATDWADGVDTLYGTADGWWTTSGPYIACTSTSRDTWNISPCPLSQRLGRIIFDQPGDYYVDNTFPIPEDVVEITVEMWGPGGDAGESNGSLGGRGGAGAYLRDVFPFTTNSHFTFHVGGPGDHTRNGATVDTSALVAAGGGGGGGSGGGGPRNGGAGGSGGAGHGYTKEGNLRGGAAGLVGVSGAYSAAGGGGGQADNGGTGGASTDSAHGNGQDGADSGSAFGGGGGKAGGGVRGGNGGVGGGGDGGDATDRGGAGGGGGGGGNGVGGTAAGGGGGGATLLGSDGWGHSGAGGGGGAQGWSRVQASTQFDGGNGPTPAGNPPPGVAVGGLNSYVAGQDTPAGAGGVRISW</sequence>
<feature type="compositionally biased region" description="Gly residues" evidence="1">
    <location>
        <begin position="351"/>
        <end position="365"/>
    </location>
</feature>
<proteinExistence type="predicted"/>